<sequence>MLFQTKKGDFMLEKLKSEKILGIPLWLFTILTIATLLIAKFNYLPYNLAGMLAFSMIVGAFLGYIGDKIPVWNAWFGGGIMLTWIIMSAVYTFNWLPESAISCIVDIGIDGGWRDFFIVVLVVGSICTVNRKILLKSIVGFIPTCVVGLLAAILFGMGAALIVGVDPIRAMIYYALPVMGGGTGAGAVPMSEMFAAATGQDSGAWFGPAFAALCVADSLAIILASSLNVLGKKFPKLSGYPSMMRPGKKEINSRETVESAKAQMRSATVEEYALGLAFAVFMYIVANFYSKISLINNAGLGFSIHAFAWLVIFMAVLIGADVLPEKIKVGCAAISKFFAKYMVFAQMIIMGCASSLYDFGEMLLPKNLFIITMVMIGAIIGTGAFGYLLGFYPVEIAMTAGLCQANAGNSGDLMTLSAGKRLDLLAFSSVATRIGGAITLVIASILFGFFA</sequence>
<name>A0A413FE42_9FIRM</name>
<organism evidence="3 4">
    <name type="scientific">Enterocloster asparagiformis</name>
    <dbReference type="NCBI Taxonomy" id="333367"/>
    <lineage>
        <taxon>Bacteria</taxon>
        <taxon>Bacillati</taxon>
        <taxon>Bacillota</taxon>
        <taxon>Clostridia</taxon>
        <taxon>Lachnospirales</taxon>
        <taxon>Lachnospiraceae</taxon>
        <taxon>Enterocloster</taxon>
    </lineage>
</organism>
<feature type="transmembrane region" description="Helical" evidence="2">
    <location>
        <begin position="140"/>
        <end position="165"/>
    </location>
</feature>
<dbReference type="Pfam" id="PF03390">
    <property type="entry name" value="2HCT"/>
    <property type="match status" value="1"/>
</dbReference>
<evidence type="ECO:0000313" key="3">
    <source>
        <dbReference type="EMBL" id="RGX28699.1"/>
    </source>
</evidence>
<feature type="transmembrane region" description="Helical" evidence="2">
    <location>
        <begin position="272"/>
        <end position="290"/>
    </location>
</feature>
<feature type="transmembrane region" description="Helical" evidence="2">
    <location>
        <begin position="46"/>
        <end position="66"/>
    </location>
</feature>
<evidence type="ECO:0000313" key="4">
    <source>
        <dbReference type="Proteomes" id="UP000283880"/>
    </source>
</evidence>
<keyword evidence="2" id="KW-0812">Transmembrane</keyword>
<feature type="transmembrane region" description="Helical" evidence="2">
    <location>
        <begin position="341"/>
        <end position="357"/>
    </location>
</feature>
<comment type="caution">
    <text evidence="3">The sequence shown here is derived from an EMBL/GenBank/DDBJ whole genome shotgun (WGS) entry which is preliminary data.</text>
</comment>
<gene>
    <name evidence="3" type="ORF">DWV29_13865</name>
</gene>
<keyword evidence="2" id="KW-1133">Transmembrane helix</keyword>
<evidence type="ECO:0000256" key="2">
    <source>
        <dbReference type="SAM" id="Phobius"/>
    </source>
</evidence>
<feature type="transmembrane region" description="Helical" evidence="2">
    <location>
        <begin position="210"/>
        <end position="230"/>
    </location>
</feature>
<feature type="transmembrane region" description="Helical" evidence="2">
    <location>
        <begin position="424"/>
        <end position="450"/>
    </location>
</feature>
<keyword evidence="1" id="KW-0813">Transport</keyword>
<reference evidence="3 4" key="1">
    <citation type="submission" date="2018-08" db="EMBL/GenBank/DDBJ databases">
        <title>A genome reference for cultivated species of the human gut microbiota.</title>
        <authorList>
            <person name="Zou Y."/>
            <person name="Xue W."/>
            <person name="Luo G."/>
        </authorList>
    </citation>
    <scope>NUCLEOTIDE SEQUENCE [LARGE SCALE GENOMIC DNA]</scope>
    <source>
        <strain evidence="3 4">AF04-15</strain>
    </source>
</reference>
<dbReference type="PANTHER" id="PTHR40033">
    <property type="entry name" value="NA(+)-MALATE SYMPORTER"/>
    <property type="match status" value="1"/>
</dbReference>
<dbReference type="GO" id="GO:0005886">
    <property type="term" value="C:plasma membrane"/>
    <property type="evidence" value="ECO:0007669"/>
    <property type="project" value="UniProtKB-UniRule"/>
</dbReference>
<dbReference type="EMBL" id="QSBM01000010">
    <property type="protein sequence ID" value="RGX28699.1"/>
    <property type="molecule type" value="Genomic_DNA"/>
</dbReference>
<comment type="similarity">
    <text evidence="1">Belongs to the 2-hydroxycarboxylate transporter (2-HCT) (TC 2.A.24) family.</text>
</comment>
<dbReference type="PANTHER" id="PTHR40033:SF1">
    <property type="entry name" value="CITRATE-SODIUM SYMPORTER"/>
    <property type="match status" value="1"/>
</dbReference>
<feature type="transmembrane region" description="Helical" evidence="2">
    <location>
        <begin position="72"/>
        <end position="96"/>
    </location>
</feature>
<accession>A0A413FE42</accession>
<feature type="transmembrane region" description="Helical" evidence="2">
    <location>
        <begin position="172"/>
        <end position="190"/>
    </location>
</feature>
<keyword evidence="1" id="KW-0769">Symport</keyword>
<dbReference type="Proteomes" id="UP000283880">
    <property type="component" value="Unassembled WGS sequence"/>
</dbReference>
<feature type="transmembrane region" description="Helical" evidence="2">
    <location>
        <begin position="20"/>
        <end position="39"/>
    </location>
</feature>
<dbReference type="OrthoDB" id="8584824at2"/>
<dbReference type="AlphaFoldDB" id="A0A413FE42"/>
<protein>
    <submittedName>
        <fullName evidence="3">Na+/citrate symporter</fullName>
    </submittedName>
</protein>
<dbReference type="GO" id="GO:0008514">
    <property type="term" value="F:organic anion transmembrane transporter activity"/>
    <property type="evidence" value="ECO:0007669"/>
    <property type="project" value="InterPro"/>
</dbReference>
<feature type="transmembrane region" description="Helical" evidence="2">
    <location>
        <begin position="302"/>
        <end position="320"/>
    </location>
</feature>
<dbReference type="PIRSF" id="PIRSF005348">
    <property type="entry name" value="YxkH"/>
    <property type="match status" value="1"/>
</dbReference>
<dbReference type="GO" id="GO:0015293">
    <property type="term" value="F:symporter activity"/>
    <property type="evidence" value="ECO:0007669"/>
    <property type="project" value="UniProtKB-UniRule"/>
</dbReference>
<evidence type="ECO:0000256" key="1">
    <source>
        <dbReference type="PIRNR" id="PIRNR005348"/>
    </source>
</evidence>
<dbReference type="InterPro" id="IPR004679">
    <property type="entry name" value="2-OHcarboxylate_transport"/>
</dbReference>
<feature type="transmembrane region" description="Helical" evidence="2">
    <location>
        <begin position="369"/>
        <end position="389"/>
    </location>
</feature>
<keyword evidence="1 2" id="KW-0472">Membrane</keyword>
<proteinExistence type="inferred from homology"/>